<feature type="transmembrane region" description="Helical" evidence="1">
    <location>
        <begin position="78"/>
        <end position="97"/>
    </location>
</feature>
<gene>
    <name evidence="2" type="ORF">I4Q42_02710</name>
</gene>
<evidence type="ECO:0000313" key="3">
    <source>
        <dbReference type="Proteomes" id="UP000639859"/>
    </source>
</evidence>
<keyword evidence="3" id="KW-1185">Reference proteome</keyword>
<feature type="transmembrane region" description="Helical" evidence="1">
    <location>
        <begin position="54"/>
        <end position="71"/>
    </location>
</feature>
<sequence>MVALAPSLPARSAELPAWRLNALRCAYLLLIVGLGIQVWPGIVLRHAGWELMEGVVQCMLGALSLLALLGLRHPLRMLPLLLFEMAWKAIWLAVVAAPKWASGQMDEGTLATTFACLLVVVFPLVVPWRHVVKTLVLDKGDRWR</sequence>
<keyword evidence="1" id="KW-1133">Transmembrane helix</keyword>
<feature type="transmembrane region" description="Helical" evidence="1">
    <location>
        <begin position="109"/>
        <end position="128"/>
    </location>
</feature>
<name>A0ABS0SV71_9CAUL</name>
<evidence type="ECO:0000256" key="1">
    <source>
        <dbReference type="SAM" id="Phobius"/>
    </source>
</evidence>
<comment type="caution">
    <text evidence="2">The sequence shown here is derived from an EMBL/GenBank/DDBJ whole genome shotgun (WGS) entry which is preliminary data.</text>
</comment>
<evidence type="ECO:0000313" key="2">
    <source>
        <dbReference type="EMBL" id="MBI1682573.1"/>
    </source>
</evidence>
<keyword evidence="1" id="KW-0472">Membrane</keyword>
<proteinExistence type="predicted"/>
<organism evidence="2 3">
    <name type="scientific">Caulobacter hibisci</name>
    <dbReference type="NCBI Taxonomy" id="2035993"/>
    <lineage>
        <taxon>Bacteria</taxon>
        <taxon>Pseudomonadati</taxon>
        <taxon>Pseudomonadota</taxon>
        <taxon>Alphaproteobacteria</taxon>
        <taxon>Caulobacterales</taxon>
        <taxon>Caulobacteraceae</taxon>
        <taxon>Caulobacter</taxon>
    </lineage>
</organism>
<reference evidence="2 3" key="1">
    <citation type="submission" date="2020-11" db="EMBL/GenBank/DDBJ databases">
        <title>genome sequence of strain KACC 18849.</title>
        <authorList>
            <person name="Gao J."/>
            <person name="Zhang X."/>
        </authorList>
    </citation>
    <scope>NUCLEOTIDE SEQUENCE [LARGE SCALE GENOMIC DNA]</scope>
    <source>
        <strain evidence="2 3">KACC 18849</strain>
    </source>
</reference>
<accession>A0ABS0SV71</accession>
<dbReference type="EMBL" id="JADWOX010000001">
    <property type="protein sequence ID" value="MBI1682573.1"/>
    <property type="molecule type" value="Genomic_DNA"/>
</dbReference>
<protein>
    <submittedName>
        <fullName evidence="2">Uncharacterized protein</fullName>
    </submittedName>
</protein>
<keyword evidence="1" id="KW-0812">Transmembrane</keyword>
<dbReference type="Proteomes" id="UP000639859">
    <property type="component" value="Unassembled WGS sequence"/>
</dbReference>
<feature type="transmembrane region" description="Helical" evidence="1">
    <location>
        <begin position="21"/>
        <end position="42"/>
    </location>
</feature>
<dbReference type="RefSeq" id="WP_198574514.1">
    <property type="nucleotide sequence ID" value="NZ_JADWOX010000001.1"/>
</dbReference>